<evidence type="ECO:0000313" key="3">
    <source>
        <dbReference type="Proteomes" id="UP001178461"/>
    </source>
</evidence>
<organism evidence="2 3">
    <name type="scientific">Podarcis lilfordi</name>
    <name type="common">Lilford's wall lizard</name>
    <dbReference type="NCBI Taxonomy" id="74358"/>
    <lineage>
        <taxon>Eukaryota</taxon>
        <taxon>Metazoa</taxon>
        <taxon>Chordata</taxon>
        <taxon>Craniata</taxon>
        <taxon>Vertebrata</taxon>
        <taxon>Euteleostomi</taxon>
        <taxon>Lepidosauria</taxon>
        <taxon>Squamata</taxon>
        <taxon>Bifurcata</taxon>
        <taxon>Unidentata</taxon>
        <taxon>Episquamata</taxon>
        <taxon>Laterata</taxon>
        <taxon>Lacertibaenia</taxon>
        <taxon>Lacertidae</taxon>
        <taxon>Podarcis</taxon>
    </lineage>
</organism>
<feature type="compositionally biased region" description="Polar residues" evidence="1">
    <location>
        <begin position="116"/>
        <end position="125"/>
    </location>
</feature>
<name>A0AA35KH72_9SAUR</name>
<accession>A0AA35KH72</accession>
<dbReference type="Proteomes" id="UP001178461">
    <property type="component" value="Chromosome 6"/>
</dbReference>
<sequence>MHKVWISPKELREGSFLAVNVERTQNLHSSKYSKQVMASNSFIWMLKSIGDKTVSCRTQQHKCQQQAERQKALAYRTSFPPIISLLPFCRQLAMERKRDYDVPTVGSMRRWSVPDATNSWKSGDQSCIKPGDQGNSRSSWEERRGVQGFYKLRILVSHFDPFT</sequence>
<dbReference type="EMBL" id="OX395131">
    <property type="protein sequence ID" value="CAI5776793.1"/>
    <property type="molecule type" value="Genomic_DNA"/>
</dbReference>
<dbReference type="AlphaFoldDB" id="A0AA35KH72"/>
<keyword evidence="3" id="KW-1185">Reference proteome</keyword>
<gene>
    <name evidence="2" type="ORF">PODLI_1B015453</name>
</gene>
<reference evidence="2" key="1">
    <citation type="submission" date="2022-12" db="EMBL/GenBank/DDBJ databases">
        <authorList>
            <person name="Alioto T."/>
            <person name="Alioto T."/>
            <person name="Gomez Garrido J."/>
        </authorList>
    </citation>
    <scope>NUCLEOTIDE SEQUENCE</scope>
</reference>
<protein>
    <submittedName>
        <fullName evidence="2">Uncharacterized protein</fullName>
    </submittedName>
</protein>
<feature type="region of interest" description="Disordered" evidence="1">
    <location>
        <begin position="116"/>
        <end position="140"/>
    </location>
</feature>
<evidence type="ECO:0000256" key="1">
    <source>
        <dbReference type="SAM" id="MobiDB-lite"/>
    </source>
</evidence>
<evidence type="ECO:0000313" key="2">
    <source>
        <dbReference type="EMBL" id="CAI5776793.1"/>
    </source>
</evidence>
<proteinExistence type="predicted"/>